<keyword evidence="3" id="KW-1185">Reference proteome</keyword>
<feature type="chain" id="PRO_5042144170" evidence="1">
    <location>
        <begin position="21"/>
        <end position="741"/>
    </location>
</feature>
<feature type="signal peptide" evidence="1">
    <location>
        <begin position="1"/>
        <end position="20"/>
    </location>
</feature>
<name>A0AAD7AT35_9AGAR</name>
<organism evidence="2 3">
    <name type="scientific">Mycena albidolilacea</name>
    <dbReference type="NCBI Taxonomy" id="1033008"/>
    <lineage>
        <taxon>Eukaryota</taxon>
        <taxon>Fungi</taxon>
        <taxon>Dikarya</taxon>
        <taxon>Basidiomycota</taxon>
        <taxon>Agaricomycotina</taxon>
        <taxon>Agaricomycetes</taxon>
        <taxon>Agaricomycetidae</taxon>
        <taxon>Agaricales</taxon>
        <taxon>Marasmiineae</taxon>
        <taxon>Mycenaceae</taxon>
        <taxon>Mycena</taxon>
    </lineage>
</organism>
<keyword evidence="1" id="KW-0732">Signal</keyword>
<accession>A0AAD7AT35</accession>
<protein>
    <submittedName>
        <fullName evidence="2">Uncharacterized protein</fullName>
    </submittedName>
</protein>
<gene>
    <name evidence="2" type="ORF">DFH08DRAFT_979930</name>
</gene>
<dbReference type="Proteomes" id="UP001218218">
    <property type="component" value="Unassembled WGS sequence"/>
</dbReference>
<dbReference type="AlphaFoldDB" id="A0AAD7AT35"/>
<comment type="caution">
    <text evidence="2">The sequence shown here is derived from an EMBL/GenBank/DDBJ whole genome shotgun (WGS) entry which is preliminary data.</text>
</comment>
<proteinExistence type="predicted"/>
<sequence length="741" mass="82501">MHLMIGPYLLFLILSQTLDQIPPNTPQRARIAAQRNEQDNCVLDSPQHHYINLNSILAIGFPQFLHLLFQTFTLHHKTFHQQHQRPEIQSQGFLIYFGAPVGSIIDTNSYLEKMTPALNIAAERCAEEQQQAQQQAQLAQQIPLDEEMPGPDEPLNPPLIPPNPPPPVDPMAQPAVSAADKLLIDRVRLELMKIEMQTCNSCNEQWFDLDIKDGKCDKCCKKLKFHAGNQMDLGPAANLANLTQIEEMIISSVHALVSLYQVREECDVIIMCRTGLNPATDEEDLGPPQEGLNPGDEASLFTRGFVPNVSTRKTEIEQLHAAAFHNETPIIITMPLVHGTPLNEHAGHTIAIDVFPSLFPTGKADYNAPQDIELMRFKDGRFAQYPRFCYWALNTILRHDAKKASEWYTTTHREDKELLSPEFGPNKSRPLFGQYLMYWLNIGRILDPSIGRPIFGQYFSCREEDTRDEPYTCGGRAYAAYPSTSASAGTFTTVPVSLAALNTGVCEGGRAHGAGALVWGQYGTGVACGYKRKLKAGLKLMLYVRSYEERENTFEADTATRGEIIASVCDMVFRQHLKQSKLLYPALGVCAVSMKERRDALGTIRMPSSVTIAGLNAATLHTAYSAPSHPSSRICRMRGLGRRRHARSKAHPRGPRARSSQKALSVTFKLPACALQTLVLSTVTELTARLRVGGGWGSMSWTLKRRCRVRRARACMGRHGNPEFELGESSEDLGVSIARML</sequence>
<evidence type="ECO:0000313" key="3">
    <source>
        <dbReference type="Proteomes" id="UP001218218"/>
    </source>
</evidence>
<evidence type="ECO:0000313" key="2">
    <source>
        <dbReference type="EMBL" id="KAJ7367516.1"/>
    </source>
</evidence>
<evidence type="ECO:0000256" key="1">
    <source>
        <dbReference type="SAM" id="SignalP"/>
    </source>
</evidence>
<dbReference type="EMBL" id="JARIHO010000001">
    <property type="protein sequence ID" value="KAJ7367516.1"/>
    <property type="molecule type" value="Genomic_DNA"/>
</dbReference>
<reference evidence="2" key="1">
    <citation type="submission" date="2023-03" db="EMBL/GenBank/DDBJ databases">
        <title>Massive genome expansion in bonnet fungi (Mycena s.s.) driven by repeated elements and novel gene families across ecological guilds.</title>
        <authorList>
            <consortium name="Lawrence Berkeley National Laboratory"/>
            <person name="Harder C.B."/>
            <person name="Miyauchi S."/>
            <person name="Viragh M."/>
            <person name="Kuo A."/>
            <person name="Thoen E."/>
            <person name="Andreopoulos B."/>
            <person name="Lu D."/>
            <person name="Skrede I."/>
            <person name="Drula E."/>
            <person name="Henrissat B."/>
            <person name="Morin E."/>
            <person name="Kohler A."/>
            <person name="Barry K."/>
            <person name="LaButti K."/>
            <person name="Morin E."/>
            <person name="Salamov A."/>
            <person name="Lipzen A."/>
            <person name="Mereny Z."/>
            <person name="Hegedus B."/>
            <person name="Baldrian P."/>
            <person name="Stursova M."/>
            <person name="Weitz H."/>
            <person name="Taylor A."/>
            <person name="Grigoriev I.V."/>
            <person name="Nagy L.G."/>
            <person name="Martin F."/>
            <person name="Kauserud H."/>
        </authorList>
    </citation>
    <scope>NUCLEOTIDE SEQUENCE</scope>
    <source>
        <strain evidence="2">CBHHK002</strain>
    </source>
</reference>